<organism evidence="1 2">
    <name type="scientific">Exophiala sideris</name>
    <dbReference type="NCBI Taxonomy" id="1016849"/>
    <lineage>
        <taxon>Eukaryota</taxon>
        <taxon>Fungi</taxon>
        <taxon>Dikarya</taxon>
        <taxon>Ascomycota</taxon>
        <taxon>Pezizomycotina</taxon>
        <taxon>Eurotiomycetes</taxon>
        <taxon>Chaetothyriomycetidae</taxon>
        <taxon>Chaetothyriales</taxon>
        <taxon>Herpotrichiellaceae</taxon>
        <taxon>Exophiala</taxon>
    </lineage>
</organism>
<evidence type="ECO:0000313" key="1">
    <source>
        <dbReference type="EMBL" id="KAK5061707.1"/>
    </source>
</evidence>
<keyword evidence="2" id="KW-1185">Reference proteome</keyword>
<name>A0ABR0JCN8_9EURO</name>
<dbReference type="EMBL" id="JAVRRF010000009">
    <property type="protein sequence ID" value="KAK5061707.1"/>
    <property type="molecule type" value="Genomic_DNA"/>
</dbReference>
<sequence>MSLFGTARDSIPVWNPHALPVHFDATQFSEEIQQALSDSENGHIDQEQYNEFLEFLWAVTNSEVDVSHDEALVNGMKVLGDDVRPYESSLKGDYTVGQVNSVVDTLISQHYCANIFGFLLSMNHESIDFSHVDQVQSTMNSVAALLNAHAGSTDSNSLQEIFSQNPGLLHNYEPTLQGLENSVNGAI</sequence>
<evidence type="ECO:0000313" key="2">
    <source>
        <dbReference type="Proteomes" id="UP001345691"/>
    </source>
</evidence>
<proteinExistence type="predicted"/>
<accession>A0ABR0JCN8</accession>
<evidence type="ECO:0008006" key="3">
    <source>
        <dbReference type="Google" id="ProtNLM"/>
    </source>
</evidence>
<comment type="caution">
    <text evidence="1">The sequence shown here is derived from an EMBL/GenBank/DDBJ whole genome shotgun (WGS) entry which is preliminary data.</text>
</comment>
<gene>
    <name evidence="1" type="ORF">LTR69_004889</name>
</gene>
<protein>
    <recommendedName>
        <fullName evidence="3">EF-hand domain-containing protein</fullName>
    </recommendedName>
</protein>
<reference evidence="1 2" key="1">
    <citation type="submission" date="2023-08" db="EMBL/GenBank/DDBJ databases">
        <title>Black Yeasts Isolated from many extreme environments.</title>
        <authorList>
            <person name="Coleine C."/>
            <person name="Stajich J.E."/>
            <person name="Selbmann L."/>
        </authorList>
    </citation>
    <scope>NUCLEOTIDE SEQUENCE [LARGE SCALE GENOMIC DNA]</scope>
    <source>
        <strain evidence="1 2">CCFEE 6328</strain>
    </source>
</reference>
<dbReference type="Proteomes" id="UP001345691">
    <property type="component" value="Unassembled WGS sequence"/>
</dbReference>